<accession>A0A4S8S0S1</accession>
<dbReference type="Proteomes" id="UP000304951">
    <property type="component" value="Unassembled WGS sequence"/>
</dbReference>
<name>A0A4S8S0S1_AURPU</name>
<gene>
    <name evidence="2" type="ORF">D6D28_10485</name>
</gene>
<evidence type="ECO:0000313" key="2">
    <source>
        <dbReference type="EMBL" id="THV63665.1"/>
    </source>
</evidence>
<dbReference type="AlphaFoldDB" id="A0A4S8S0S1"/>
<feature type="region of interest" description="Disordered" evidence="1">
    <location>
        <begin position="1014"/>
        <end position="1034"/>
    </location>
</feature>
<protein>
    <submittedName>
        <fullName evidence="2">Uncharacterized protein</fullName>
    </submittedName>
</protein>
<feature type="compositionally biased region" description="Low complexity" evidence="1">
    <location>
        <begin position="1017"/>
        <end position="1034"/>
    </location>
</feature>
<organism evidence="2 3">
    <name type="scientific">Aureobasidium pullulans</name>
    <name type="common">Black yeast</name>
    <name type="synonym">Pullularia pullulans</name>
    <dbReference type="NCBI Taxonomy" id="5580"/>
    <lineage>
        <taxon>Eukaryota</taxon>
        <taxon>Fungi</taxon>
        <taxon>Dikarya</taxon>
        <taxon>Ascomycota</taxon>
        <taxon>Pezizomycotina</taxon>
        <taxon>Dothideomycetes</taxon>
        <taxon>Dothideomycetidae</taxon>
        <taxon>Dothideales</taxon>
        <taxon>Saccotheciaceae</taxon>
        <taxon>Aureobasidium</taxon>
    </lineage>
</organism>
<evidence type="ECO:0000256" key="1">
    <source>
        <dbReference type="SAM" id="MobiDB-lite"/>
    </source>
</evidence>
<proteinExistence type="predicted"/>
<evidence type="ECO:0000313" key="3">
    <source>
        <dbReference type="Proteomes" id="UP000304951"/>
    </source>
</evidence>
<reference evidence="2 3" key="1">
    <citation type="submission" date="2018-10" db="EMBL/GenBank/DDBJ databases">
        <title>Fifty Aureobasidium pullulans genomes reveal a recombining polyextremotolerant generalist.</title>
        <authorList>
            <person name="Gostincar C."/>
            <person name="Turk M."/>
            <person name="Zajc J."/>
            <person name="Gunde-Cimerman N."/>
        </authorList>
    </citation>
    <scope>NUCLEOTIDE SEQUENCE [LARGE SCALE GENOMIC DNA]</scope>
    <source>
        <strain evidence="2 3">EXF-11900</strain>
    </source>
</reference>
<dbReference type="EMBL" id="QZAF01001094">
    <property type="protein sequence ID" value="THV63665.1"/>
    <property type="molecule type" value="Genomic_DNA"/>
</dbReference>
<sequence length="1167" mass="129083">MATGGARHGGRFSIWHDPITSGLKPTIDVVFVKSRSRSNWNVPEHEDDVDVGPWSLAPVHALLNHKFETWMATYSCDSIHSGTPLKAELVSHGTHLLEVLQYQRRKRLVTDKKRCIVFVGDSLGSLVIQQAVLLANSEKVYADVCDYIAGTALVGAPKMGSNYTDVHNWCHSQFQSNQKVSGFSKPEISELHDMINSFWISCMGLYVLNFSIERHTSVLDQSATVSLQSIVGGTTNLHKFELSPSSVLDRQPHHKDAEDLLKWGISTLIAYVKEHQQVDGRFNQVTKTPGYQELETLLYSSATLDANLQSWCEALEAMLDQSPIAFKQTMFESRVDPSALLHYSIQRGHAPLVNHIFRAVSQAQTSYRGTPAMQAAWLHATRAITASALILPKPDVPPIQVWQTLKERLGICWLFKETNSGSLWIPGVYDNMFQRISPQAPATRDRYTICLYAWEIPEFIKSWEQAPSISSGNIMATARSRFFNGITISGRNTFFEATTCEQYLTKRWGELGTRVANWILDAALLVPMAKDGAPGTQSTGHLVAPVTRLDDINGLIDVDAPAKTALAYAFPNHLCLLSQNAAQSEAIAIKDIAEWLCKTFRPIADGHTMGLQESRTVELVDFQGDVFEHVAFALPPLSPLNIERDNCWIPLFERGIVAETEVSRDRQDPAGIEMSFELMTTLAAVETYHYIQHQGDAGGLILLGFFTALVPILLHESGVFQWHFEYTEVDVLQANDLESTQHPWAFVEKPADLARRRCIVGMWPQANIMLGVEGTKLDLEDSGLAHLSKVSRPSGFELTAAVGITGGPVQGIVQATRTYVNQATIQRFSRPNLYVRALDRLSQAVALVYDCKSHIGWLVPQTSLLLHLCHAYYARLSNGKGLADPIPWAKVSTDGAAAAGAALRGAGDIVVSRVGDHADDKLLLRQLLVDLNSNLQATQATRQRPKKMFRWTKEVYFAELQDQFLEPDNGSALRVLNPSEWPSIEAWLEITSKVDGLLVCKNLDQAIALVGSSCSPNNQSQQASNNNNNIINNNNTATATTTTTTTTKAQLLTHLATCSSCAKVPEGRGYLVAHAWCLQNVLKRPSPSSGRDMATWIQNGKPFDVHLHAPNESIWAHPEKVLQSFAKPERGFVYNKTGGHTVEGAVVFGKYGEESLGEWLRKVALSP</sequence>
<comment type="caution">
    <text evidence="2">The sequence shown here is derived from an EMBL/GenBank/DDBJ whole genome shotgun (WGS) entry which is preliminary data.</text>
</comment>